<proteinExistence type="predicted"/>
<gene>
    <name evidence="1" type="ORF">H6P81_010196</name>
</gene>
<protein>
    <submittedName>
        <fullName evidence="1">Uncharacterized protein</fullName>
    </submittedName>
</protein>
<reference evidence="1 2" key="1">
    <citation type="submission" date="2021-07" db="EMBL/GenBank/DDBJ databases">
        <title>The Aristolochia fimbriata genome: insights into angiosperm evolution, floral development and chemical biosynthesis.</title>
        <authorList>
            <person name="Jiao Y."/>
        </authorList>
    </citation>
    <scope>NUCLEOTIDE SEQUENCE [LARGE SCALE GENOMIC DNA]</scope>
    <source>
        <strain evidence="1">IBCAS-2021</strain>
        <tissue evidence="1">Leaf</tissue>
    </source>
</reference>
<dbReference type="EMBL" id="JAINDJ010000004">
    <property type="protein sequence ID" value="KAG9450231.1"/>
    <property type="molecule type" value="Genomic_DNA"/>
</dbReference>
<accession>A0AAV7EP92</accession>
<name>A0AAV7EP92_ARIFI</name>
<evidence type="ECO:0000313" key="2">
    <source>
        <dbReference type="Proteomes" id="UP000825729"/>
    </source>
</evidence>
<organism evidence="1 2">
    <name type="scientific">Aristolochia fimbriata</name>
    <name type="common">White veined hardy Dutchman's pipe vine</name>
    <dbReference type="NCBI Taxonomy" id="158543"/>
    <lineage>
        <taxon>Eukaryota</taxon>
        <taxon>Viridiplantae</taxon>
        <taxon>Streptophyta</taxon>
        <taxon>Embryophyta</taxon>
        <taxon>Tracheophyta</taxon>
        <taxon>Spermatophyta</taxon>
        <taxon>Magnoliopsida</taxon>
        <taxon>Magnoliidae</taxon>
        <taxon>Piperales</taxon>
        <taxon>Aristolochiaceae</taxon>
        <taxon>Aristolochia</taxon>
    </lineage>
</organism>
<dbReference type="Proteomes" id="UP000825729">
    <property type="component" value="Unassembled WGS sequence"/>
</dbReference>
<keyword evidence="2" id="KW-1185">Reference proteome</keyword>
<dbReference type="AlphaFoldDB" id="A0AAV7EP92"/>
<sequence length="190" mass="21239">MTVKETLDFSARPRSRIQIRSRSVYEAGEIATAMEGVKNSLQTDNTLRDLPSTVAANKYESETLDVSAKGVASLNRLIYQLAKTVSNRWAETVSIRLIYQRAETVGDEFLYPRASIVVGITHCTLESLRGGGREFNDKVLRRTRSGEGGPVADAQLLHCYSVGNVIKTLDSWIHLSKAERWRCNYTCPNI</sequence>
<evidence type="ECO:0000313" key="1">
    <source>
        <dbReference type="EMBL" id="KAG9450231.1"/>
    </source>
</evidence>
<comment type="caution">
    <text evidence="1">The sequence shown here is derived from an EMBL/GenBank/DDBJ whole genome shotgun (WGS) entry which is preliminary data.</text>
</comment>